<evidence type="ECO:0000256" key="4">
    <source>
        <dbReference type="ARBA" id="ARBA00022900"/>
    </source>
</evidence>
<feature type="signal peptide" evidence="7">
    <location>
        <begin position="1"/>
        <end position="23"/>
    </location>
</feature>
<feature type="domain" description="Pacifastin" evidence="8">
    <location>
        <begin position="33"/>
        <end position="69"/>
    </location>
</feature>
<comment type="subcellular location">
    <subcellularLocation>
        <location evidence="1">Secreted</location>
    </subcellularLocation>
</comment>
<name>A0A224Y0K3_9HEMI</name>
<dbReference type="Pfam" id="PF05375">
    <property type="entry name" value="Pacifastin_I"/>
    <property type="match status" value="1"/>
</dbReference>
<dbReference type="AlphaFoldDB" id="A0A224Y0K3"/>
<evidence type="ECO:0000256" key="6">
    <source>
        <dbReference type="ARBA" id="ARBA00029459"/>
    </source>
</evidence>
<keyword evidence="4" id="KW-0722">Serine protease inhibitor</keyword>
<dbReference type="SUPFAM" id="SSF57283">
    <property type="entry name" value="PMP inhibitors"/>
    <property type="match status" value="1"/>
</dbReference>
<keyword evidence="5" id="KW-1015">Disulfide bond</keyword>
<organism evidence="9">
    <name type="scientific">Panstrongylus lignarius</name>
    <dbReference type="NCBI Taxonomy" id="156445"/>
    <lineage>
        <taxon>Eukaryota</taxon>
        <taxon>Metazoa</taxon>
        <taxon>Ecdysozoa</taxon>
        <taxon>Arthropoda</taxon>
        <taxon>Hexapoda</taxon>
        <taxon>Insecta</taxon>
        <taxon>Pterygota</taxon>
        <taxon>Neoptera</taxon>
        <taxon>Paraneoptera</taxon>
        <taxon>Hemiptera</taxon>
        <taxon>Heteroptera</taxon>
        <taxon>Panheteroptera</taxon>
        <taxon>Cimicomorpha</taxon>
        <taxon>Reduviidae</taxon>
        <taxon>Triatominae</taxon>
        <taxon>Panstrongylus</taxon>
    </lineage>
</organism>
<evidence type="ECO:0000256" key="7">
    <source>
        <dbReference type="SAM" id="SignalP"/>
    </source>
</evidence>
<dbReference type="EMBL" id="GFTR01001954">
    <property type="protein sequence ID" value="JAW14472.1"/>
    <property type="molecule type" value="Transcribed_RNA"/>
</dbReference>
<keyword evidence="2" id="KW-0964">Secreted</keyword>
<evidence type="ECO:0000256" key="3">
    <source>
        <dbReference type="ARBA" id="ARBA00022690"/>
    </source>
</evidence>
<keyword evidence="7" id="KW-0732">Signal</keyword>
<reference evidence="9" key="1">
    <citation type="journal article" date="2018" name="PLoS Negl. Trop. Dis.">
        <title>An insight into the salivary gland and fat body transcriptome of Panstrongylus lignarius (Hemiptera: Heteroptera), the main vector of Chagas disease in Peru.</title>
        <authorList>
            <person name="Nevoa J.C."/>
            <person name="Mendes M.T."/>
            <person name="da Silva M.V."/>
            <person name="Soares S.C."/>
            <person name="Oliveira C.J.F."/>
            <person name="Ribeiro J.M.C."/>
        </authorList>
    </citation>
    <scope>NUCLEOTIDE SEQUENCE</scope>
</reference>
<evidence type="ECO:0000256" key="1">
    <source>
        <dbReference type="ARBA" id="ARBA00004613"/>
    </source>
</evidence>
<feature type="chain" id="PRO_5012827233" evidence="7">
    <location>
        <begin position="24"/>
        <end position="117"/>
    </location>
</feature>
<evidence type="ECO:0000256" key="2">
    <source>
        <dbReference type="ARBA" id="ARBA00022525"/>
    </source>
</evidence>
<sequence>MTSLSIVLFCSVLLMFLIPATHTGIPTAKNGPCTPGELVWVDCNLCTCNPQGMPNAVCAKMWCQPTPALKEAKAIEEARAKQLELEKQKEEVLKEDGIKEIEIKEEEEMKAVEIKGE</sequence>
<dbReference type="GO" id="GO:0004867">
    <property type="term" value="F:serine-type endopeptidase inhibitor activity"/>
    <property type="evidence" value="ECO:0007669"/>
    <property type="project" value="UniProtKB-KW"/>
</dbReference>
<evidence type="ECO:0000256" key="5">
    <source>
        <dbReference type="ARBA" id="ARBA00023157"/>
    </source>
</evidence>
<dbReference type="InterPro" id="IPR008037">
    <property type="entry name" value="Pacifastin_dom"/>
</dbReference>
<dbReference type="GO" id="GO:0005576">
    <property type="term" value="C:extracellular region"/>
    <property type="evidence" value="ECO:0007669"/>
    <property type="project" value="UniProtKB-SubCell"/>
</dbReference>
<evidence type="ECO:0000259" key="8">
    <source>
        <dbReference type="Pfam" id="PF05375"/>
    </source>
</evidence>
<comment type="similarity">
    <text evidence="6">Belongs to the protease inhibitor I19 family.</text>
</comment>
<protein>
    <submittedName>
        <fullName evidence="9">Putative secreted protein</fullName>
    </submittedName>
</protein>
<keyword evidence="3" id="KW-0646">Protease inhibitor</keyword>
<proteinExistence type="inferred from homology"/>
<dbReference type="InterPro" id="IPR036201">
    <property type="entry name" value="Pacifastin_dom_sf"/>
</dbReference>
<accession>A0A224Y0K3</accession>
<evidence type="ECO:0000313" key="9">
    <source>
        <dbReference type="EMBL" id="JAW14472.1"/>
    </source>
</evidence>